<evidence type="ECO:0000256" key="1">
    <source>
        <dbReference type="ARBA" id="ARBA00022598"/>
    </source>
</evidence>
<evidence type="ECO:0000313" key="6">
    <source>
        <dbReference type="Proteomes" id="UP000253688"/>
    </source>
</evidence>
<evidence type="ECO:0000256" key="2">
    <source>
        <dbReference type="PROSITE-ProRule" id="PRU01331"/>
    </source>
</evidence>
<dbReference type="PANTHER" id="PTHR43785:SF12">
    <property type="entry name" value="TYPE-1 GLUTAMINE SYNTHETASE 2"/>
    <property type="match status" value="1"/>
</dbReference>
<dbReference type="GO" id="GO:0006542">
    <property type="term" value="P:glutamine biosynthetic process"/>
    <property type="evidence" value="ECO:0007669"/>
    <property type="project" value="InterPro"/>
</dbReference>
<organism evidence="5 6">
    <name type="scientific">Acinetobacter junii</name>
    <dbReference type="NCBI Taxonomy" id="40215"/>
    <lineage>
        <taxon>Bacteria</taxon>
        <taxon>Pseudomonadati</taxon>
        <taxon>Pseudomonadota</taxon>
        <taxon>Gammaproteobacteria</taxon>
        <taxon>Moraxellales</taxon>
        <taxon>Moraxellaceae</taxon>
        <taxon>Acinetobacter</taxon>
    </lineage>
</organism>
<name>A0A365PFA1_ACIJU</name>
<dbReference type="Gene3D" id="3.30.590.10">
    <property type="entry name" value="Glutamine synthetase/guanido kinase, catalytic domain"/>
    <property type="match status" value="1"/>
</dbReference>
<protein>
    <submittedName>
        <fullName evidence="5">Glutamine synthetase</fullName>
    </submittedName>
</protein>
<keyword evidence="1" id="KW-0436">Ligase</keyword>
<evidence type="ECO:0000259" key="4">
    <source>
        <dbReference type="PROSITE" id="PS51987"/>
    </source>
</evidence>
<dbReference type="InterPro" id="IPR014746">
    <property type="entry name" value="Gln_synth/guanido_kin_cat_dom"/>
</dbReference>
<evidence type="ECO:0000313" key="5">
    <source>
        <dbReference type="EMBL" id="RBA42850.1"/>
    </source>
</evidence>
<proteinExistence type="inferred from homology"/>
<dbReference type="RefSeq" id="WP_112987144.1">
    <property type="nucleotide sequence ID" value="NZ_CP131470.1"/>
</dbReference>
<comment type="similarity">
    <text evidence="2 3">Belongs to the glutamine synthetase family.</text>
</comment>
<dbReference type="GO" id="GO:0004356">
    <property type="term" value="F:glutamine synthetase activity"/>
    <property type="evidence" value="ECO:0007669"/>
    <property type="project" value="InterPro"/>
</dbReference>
<dbReference type="SUPFAM" id="SSF54368">
    <property type="entry name" value="Glutamine synthetase, N-terminal domain"/>
    <property type="match status" value="1"/>
</dbReference>
<feature type="domain" description="GS catalytic" evidence="4">
    <location>
        <begin position="149"/>
        <end position="470"/>
    </location>
</feature>
<reference evidence="5 6" key="1">
    <citation type="submission" date="2018-04" db="EMBL/GenBank/DDBJ databases">
        <title>Acinetobacter junii Genome sequencing and assembly.</title>
        <authorList>
            <person name="Su J."/>
            <person name="Rensing C."/>
            <person name="Mazhar H.S."/>
        </authorList>
    </citation>
    <scope>NUCLEOTIDE SEQUENCE [LARGE SCALE GENOMIC DNA]</scope>
    <source>
        <strain evidence="5 6">SC22</strain>
    </source>
</reference>
<dbReference type="GO" id="GO:0006598">
    <property type="term" value="P:polyamine catabolic process"/>
    <property type="evidence" value="ECO:0007669"/>
    <property type="project" value="TreeGrafter"/>
</dbReference>
<dbReference type="PANTHER" id="PTHR43785">
    <property type="entry name" value="GAMMA-GLUTAMYLPUTRESCINE SYNTHETASE"/>
    <property type="match status" value="1"/>
</dbReference>
<gene>
    <name evidence="5" type="ORF">DC346_15155</name>
</gene>
<dbReference type="InterPro" id="IPR036651">
    <property type="entry name" value="Gln_synt_N_sf"/>
</dbReference>
<dbReference type="Pfam" id="PF00120">
    <property type="entry name" value="Gln-synt_C"/>
    <property type="match status" value="1"/>
</dbReference>
<dbReference type="PROSITE" id="PS51987">
    <property type="entry name" value="GS_CATALYTIC"/>
    <property type="match status" value="1"/>
</dbReference>
<dbReference type="EMBL" id="QEWH01000115">
    <property type="protein sequence ID" value="RBA42850.1"/>
    <property type="molecule type" value="Genomic_DNA"/>
</dbReference>
<dbReference type="AlphaFoldDB" id="A0A365PFA1"/>
<dbReference type="SMART" id="SM01230">
    <property type="entry name" value="Gln-synt_C"/>
    <property type="match status" value="1"/>
</dbReference>
<accession>A0A365PFA1</accession>
<dbReference type="SUPFAM" id="SSF55931">
    <property type="entry name" value="Glutamine synthetase/guanido kinase"/>
    <property type="match status" value="1"/>
</dbReference>
<dbReference type="Proteomes" id="UP000253688">
    <property type="component" value="Unassembled WGS sequence"/>
</dbReference>
<dbReference type="InterPro" id="IPR008146">
    <property type="entry name" value="Gln_synth_cat_dom"/>
</dbReference>
<comment type="caution">
    <text evidence="5">The sequence shown here is derived from an EMBL/GenBank/DDBJ whole genome shotgun (WGS) entry which is preliminary data.</text>
</comment>
<sequence>MSAALAEINSATKINNNLQPLIARSRVNDSIHNHRFLNEVDSYLDTYPNTKHIDIFLYDLNGHLRGKRIDISCLKSLDKGCYLPLSIYAMSLDGNVVEETGLGKFVGEPDYLCVPVLGSLRPNPIDPHINAQLLLTMKENNLQACRYEPRNILNKLLNRLHLLDYFPCIAAELEFYLQPLSQESQKSAIPKQCFDLNPHADIQAVLDEIETIAEIQGIHITGIVSESSSDQYEINLPHGTDILKLCDQILMLKRSIKQVANKHGFKANFLAKPDLHKAGSGMHFHMSLLDANKHNIFSCSERDFAKPLLNVISGLIHFMPDSMAILAPNFNSYRRFKLGQHVPLEANWGWNNRNVALRIPCSDSENQRIEYRVAGADCNPYLAVAIILMGTLHGLTHISAIPKSVNQSKQIGEHYFLPTEQMDALKRFKANYWMSEYLNQDFVALWCTVKQAEYQHVLSQITAIEKNWDI</sequence>
<evidence type="ECO:0000256" key="3">
    <source>
        <dbReference type="RuleBase" id="RU000384"/>
    </source>
</evidence>